<dbReference type="Proteomes" id="UP001140076">
    <property type="component" value="Unassembled WGS sequence"/>
</dbReference>
<keyword evidence="2" id="KW-1185">Reference proteome</keyword>
<comment type="caution">
    <text evidence="1">The sequence shown here is derived from an EMBL/GenBank/DDBJ whole genome shotgun (WGS) entry which is preliminary data.</text>
</comment>
<gene>
    <name evidence="1" type="ORF">LG943_00690</name>
</gene>
<name>A0A9X3SDN8_9ACTN</name>
<evidence type="ECO:0000313" key="2">
    <source>
        <dbReference type="Proteomes" id="UP001140076"/>
    </source>
</evidence>
<accession>A0A9X3SDN8</accession>
<dbReference type="EMBL" id="JAJAQC010000001">
    <property type="protein sequence ID" value="MDA0562860.1"/>
    <property type="molecule type" value="Genomic_DNA"/>
</dbReference>
<organism evidence="1 2">
    <name type="scientific">Streptomonospora mangrovi</name>
    <dbReference type="NCBI Taxonomy" id="2883123"/>
    <lineage>
        <taxon>Bacteria</taxon>
        <taxon>Bacillati</taxon>
        <taxon>Actinomycetota</taxon>
        <taxon>Actinomycetes</taxon>
        <taxon>Streptosporangiales</taxon>
        <taxon>Nocardiopsidaceae</taxon>
        <taxon>Streptomonospora</taxon>
    </lineage>
</organism>
<dbReference type="AlphaFoldDB" id="A0A9X3SDN8"/>
<proteinExistence type="predicted"/>
<sequence>MIAMEATRRYTPPPIDPDTYAVLADLTVRHPRWAITYDADERGEVLFHAHCTDFGYFAVADLATLRRVIVAAEQTEEADQ</sequence>
<reference evidence="1" key="1">
    <citation type="submission" date="2021-10" db="EMBL/GenBank/DDBJ databases">
        <title>Streptomonospora sp. nov., isolated from mangrove soil.</title>
        <authorList>
            <person name="Chen X."/>
            <person name="Ge X."/>
            <person name="Liu W."/>
        </authorList>
    </citation>
    <scope>NUCLEOTIDE SEQUENCE</scope>
    <source>
        <strain evidence="1">S1-112</strain>
    </source>
</reference>
<protein>
    <submittedName>
        <fullName evidence="1">Uncharacterized protein</fullName>
    </submittedName>
</protein>
<evidence type="ECO:0000313" key="1">
    <source>
        <dbReference type="EMBL" id="MDA0562860.1"/>
    </source>
</evidence>
<dbReference type="RefSeq" id="WP_270070143.1">
    <property type="nucleotide sequence ID" value="NZ_JAJAQC010000001.1"/>
</dbReference>